<comment type="similarity">
    <text evidence="1">Belongs to the Gfa family.</text>
</comment>
<keyword evidence="4" id="KW-0456">Lyase</keyword>
<sequence length="104" mass="11792">MLPAARFQCAGPLATYARETNGIRFDEVFCDNCRTRIYNRNAMLPDMIFLRAGTLSESQCVQPMAHIWTKRKQPWLTIPEGTPSFAESPTPEQFGAAVLQAERR</sequence>
<dbReference type="SUPFAM" id="SSF51316">
    <property type="entry name" value="Mss4-like"/>
    <property type="match status" value="1"/>
</dbReference>
<evidence type="ECO:0000256" key="1">
    <source>
        <dbReference type="ARBA" id="ARBA00005495"/>
    </source>
</evidence>
<feature type="domain" description="CENP-V/GFA" evidence="5">
    <location>
        <begin position="4"/>
        <end position="71"/>
    </location>
</feature>
<dbReference type="GO" id="GO:0016846">
    <property type="term" value="F:carbon-sulfur lyase activity"/>
    <property type="evidence" value="ECO:0007669"/>
    <property type="project" value="InterPro"/>
</dbReference>
<dbReference type="EMBL" id="CP012333">
    <property type="protein sequence ID" value="AKU99711.1"/>
    <property type="molecule type" value="Genomic_DNA"/>
</dbReference>
<name>A0A0K1Q252_9BACT</name>
<accession>A0A0K1Q252</accession>
<dbReference type="KEGG" id="llu:AKJ09_06375"/>
<dbReference type="Gene3D" id="3.90.1590.10">
    <property type="entry name" value="glutathione-dependent formaldehyde- activating enzyme (gfa)"/>
    <property type="match status" value="1"/>
</dbReference>
<keyword evidence="7" id="KW-1185">Reference proteome</keyword>
<dbReference type="STRING" id="1391654.AKJ09_06375"/>
<dbReference type="InterPro" id="IPR011057">
    <property type="entry name" value="Mss4-like_sf"/>
</dbReference>
<dbReference type="Pfam" id="PF04828">
    <property type="entry name" value="GFA"/>
    <property type="match status" value="1"/>
</dbReference>
<protein>
    <recommendedName>
        <fullName evidence="5">CENP-V/GFA domain-containing protein</fullName>
    </recommendedName>
</protein>
<evidence type="ECO:0000256" key="2">
    <source>
        <dbReference type="ARBA" id="ARBA00022723"/>
    </source>
</evidence>
<dbReference type="AlphaFoldDB" id="A0A0K1Q252"/>
<keyword evidence="3" id="KW-0862">Zinc</keyword>
<organism evidence="6 7">
    <name type="scientific">Labilithrix luteola</name>
    <dbReference type="NCBI Taxonomy" id="1391654"/>
    <lineage>
        <taxon>Bacteria</taxon>
        <taxon>Pseudomonadati</taxon>
        <taxon>Myxococcota</taxon>
        <taxon>Polyangia</taxon>
        <taxon>Polyangiales</taxon>
        <taxon>Labilitrichaceae</taxon>
        <taxon>Labilithrix</taxon>
    </lineage>
</organism>
<evidence type="ECO:0000313" key="7">
    <source>
        <dbReference type="Proteomes" id="UP000064967"/>
    </source>
</evidence>
<dbReference type="Proteomes" id="UP000064967">
    <property type="component" value="Chromosome"/>
</dbReference>
<evidence type="ECO:0000256" key="3">
    <source>
        <dbReference type="ARBA" id="ARBA00022833"/>
    </source>
</evidence>
<dbReference type="PANTHER" id="PTHR33337">
    <property type="entry name" value="GFA DOMAIN-CONTAINING PROTEIN"/>
    <property type="match status" value="1"/>
</dbReference>
<dbReference type="GO" id="GO:0046872">
    <property type="term" value="F:metal ion binding"/>
    <property type="evidence" value="ECO:0007669"/>
    <property type="project" value="UniProtKB-KW"/>
</dbReference>
<dbReference type="InterPro" id="IPR006913">
    <property type="entry name" value="CENP-V/GFA"/>
</dbReference>
<proteinExistence type="inferred from homology"/>
<evidence type="ECO:0000256" key="4">
    <source>
        <dbReference type="ARBA" id="ARBA00023239"/>
    </source>
</evidence>
<evidence type="ECO:0000313" key="6">
    <source>
        <dbReference type="EMBL" id="AKU99711.1"/>
    </source>
</evidence>
<reference evidence="6 7" key="1">
    <citation type="submission" date="2015-08" db="EMBL/GenBank/DDBJ databases">
        <authorList>
            <person name="Babu N.S."/>
            <person name="Beckwith C.J."/>
            <person name="Beseler K.G."/>
            <person name="Brison A."/>
            <person name="Carone J.V."/>
            <person name="Caskin T.P."/>
            <person name="Diamond M."/>
            <person name="Durham M.E."/>
            <person name="Foxe J.M."/>
            <person name="Go M."/>
            <person name="Henderson B.A."/>
            <person name="Jones I.B."/>
            <person name="McGettigan J.A."/>
            <person name="Micheletti S.J."/>
            <person name="Nasrallah M.E."/>
            <person name="Ortiz D."/>
            <person name="Piller C.R."/>
            <person name="Privatt S.R."/>
            <person name="Schneider S.L."/>
            <person name="Sharp S."/>
            <person name="Smith T.C."/>
            <person name="Stanton J.D."/>
            <person name="Ullery H.E."/>
            <person name="Wilson R.J."/>
            <person name="Serrano M.G."/>
            <person name="Buck G."/>
            <person name="Lee V."/>
            <person name="Wang Y."/>
            <person name="Carvalho R."/>
            <person name="Voegtly L."/>
            <person name="Shi R."/>
            <person name="Duckworth R."/>
            <person name="Johnson A."/>
            <person name="Loviza R."/>
            <person name="Walstead R."/>
            <person name="Shah Z."/>
            <person name="Kiflezghi M."/>
            <person name="Wade K."/>
            <person name="Ball S.L."/>
            <person name="Bradley K.W."/>
            <person name="Asai D.J."/>
            <person name="Bowman C.A."/>
            <person name="Russell D.A."/>
            <person name="Pope W.H."/>
            <person name="Jacobs-Sera D."/>
            <person name="Hendrix R.W."/>
            <person name="Hatfull G.F."/>
        </authorList>
    </citation>
    <scope>NUCLEOTIDE SEQUENCE [LARGE SCALE GENOMIC DNA]</scope>
    <source>
        <strain evidence="6 7">DSM 27648</strain>
    </source>
</reference>
<gene>
    <name evidence="6" type="ORF">AKJ09_06375</name>
</gene>
<dbReference type="PANTHER" id="PTHR33337:SF40">
    <property type="entry name" value="CENP-V_GFA DOMAIN-CONTAINING PROTEIN-RELATED"/>
    <property type="match status" value="1"/>
</dbReference>
<evidence type="ECO:0000259" key="5">
    <source>
        <dbReference type="Pfam" id="PF04828"/>
    </source>
</evidence>
<keyword evidence="2" id="KW-0479">Metal-binding</keyword>